<evidence type="ECO:0000313" key="2">
    <source>
        <dbReference type="EMBL" id="MFB9818595.1"/>
    </source>
</evidence>
<keyword evidence="3" id="KW-1185">Reference proteome</keyword>
<organism evidence="2 3">
    <name type="scientific">Arthrobacter ramosus</name>
    <dbReference type="NCBI Taxonomy" id="1672"/>
    <lineage>
        <taxon>Bacteria</taxon>
        <taxon>Bacillati</taxon>
        <taxon>Actinomycetota</taxon>
        <taxon>Actinomycetes</taxon>
        <taxon>Micrococcales</taxon>
        <taxon>Micrococcaceae</taxon>
        <taxon>Arthrobacter</taxon>
    </lineage>
</organism>
<proteinExistence type="predicted"/>
<keyword evidence="1" id="KW-0732">Signal</keyword>
<dbReference type="RefSeq" id="WP_234748917.1">
    <property type="nucleotide sequence ID" value="NZ_BAAAWN010000001.1"/>
</dbReference>
<name>A0ABV5XV21_ARTRM</name>
<accession>A0ABV5XV21</accession>
<dbReference type="Gene3D" id="3.20.20.80">
    <property type="entry name" value="Glycosidases"/>
    <property type="match status" value="1"/>
</dbReference>
<gene>
    <name evidence="2" type="ORF">ACFFP1_03660</name>
</gene>
<protein>
    <submittedName>
        <fullName evidence="2">Uncharacterized protein</fullName>
    </submittedName>
</protein>
<reference evidence="2 3" key="1">
    <citation type="submission" date="2024-09" db="EMBL/GenBank/DDBJ databases">
        <authorList>
            <person name="Sun Q."/>
            <person name="Mori K."/>
        </authorList>
    </citation>
    <scope>NUCLEOTIDE SEQUENCE [LARGE SCALE GENOMIC DNA]</scope>
    <source>
        <strain evidence="2 3">JCM 1334</strain>
    </source>
</reference>
<evidence type="ECO:0000313" key="3">
    <source>
        <dbReference type="Proteomes" id="UP001589702"/>
    </source>
</evidence>
<dbReference type="SUPFAM" id="SSF51445">
    <property type="entry name" value="(Trans)glycosidases"/>
    <property type="match status" value="1"/>
</dbReference>
<feature type="chain" id="PRO_5046044284" evidence="1">
    <location>
        <begin position="31"/>
        <end position="290"/>
    </location>
</feature>
<comment type="caution">
    <text evidence="2">The sequence shown here is derived from an EMBL/GenBank/DDBJ whole genome shotgun (WGS) entry which is preliminary data.</text>
</comment>
<dbReference type="EMBL" id="JBHMBC010000007">
    <property type="protein sequence ID" value="MFB9818595.1"/>
    <property type="molecule type" value="Genomic_DNA"/>
</dbReference>
<feature type="signal peptide" evidence="1">
    <location>
        <begin position="1"/>
        <end position="30"/>
    </location>
</feature>
<evidence type="ECO:0000256" key="1">
    <source>
        <dbReference type="SAM" id="SignalP"/>
    </source>
</evidence>
<sequence length="290" mass="30203">MIPKKLALMFAAVLLLGLTGGTGARPSANAAPDAGPAPIANAAPVAEVAPLATPAASATPTPAPPAVPQPAAVPAPAVVVPQAAAVPQTAPGGSVKVLDTTAAITDPNWFRQAYAEGFRLYVMHSTVWGTCTPWQQTQAQLKMALDAGLKIAVYTRDASCWENGIKAAGPYMSQLQFFALDIEPGGSLVTRAMVDGVRSLGVRPVIYSGSGMWPGLMGNSTAFSDVPLWDTDTSTLNYASWTANYLAPAPMQYGGWNSAGTMRVGIQQKFEHTLNGVNVDLNSFDASFLK</sequence>
<dbReference type="InterPro" id="IPR017853">
    <property type="entry name" value="GH"/>
</dbReference>
<dbReference type="Proteomes" id="UP001589702">
    <property type="component" value="Unassembled WGS sequence"/>
</dbReference>